<feature type="region of interest" description="Disordered" evidence="1">
    <location>
        <begin position="308"/>
        <end position="347"/>
    </location>
</feature>
<dbReference type="InterPro" id="IPR008042">
    <property type="entry name" value="Retrotrans_Pao"/>
</dbReference>
<evidence type="ECO:0000256" key="1">
    <source>
        <dbReference type="SAM" id="MobiDB-lite"/>
    </source>
</evidence>
<dbReference type="CDD" id="cd00303">
    <property type="entry name" value="retropepsin_like"/>
    <property type="match status" value="1"/>
</dbReference>
<protein>
    <recommendedName>
        <fullName evidence="2">DUF5641 domain-containing protein</fullName>
    </recommendedName>
</protein>
<organism evidence="3 4">
    <name type="scientific">Molorchus minor</name>
    <dbReference type="NCBI Taxonomy" id="1323400"/>
    <lineage>
        <taxon>Eukaryota</taxon>
        <taxon>Metazoa</taxon>
        <taxon>Ecdysozoa</taxon>
        <taxon>Arthropoda</taxon>
        <taxon>Hexapoda</taxon>
        <taxon>Insecta</taxon>
        <taxon>Pterygota</taxon>
        <taxon>Neoptera</taxon>
        <taxon>Endopterygota</taxon>
        <taxon>Coleoptera</taxon>
        <taxon>Polyphaga</taxon>
        <taxon>Cucujiformia</taxon>
        <taxon>Chrysomeloidea</taxon>
        <taxon>Cerambycidae</taxon>
        <taxon>Lamiinae</taxon>
        <taxon>Monochamini</taxon>
        <taxon>Molorchus</taxon>
    </lineage>
</organism>
<feature type="region of interest" description="Disordered" evidence="1">
    <location>
        <begin position="260"/>
        <end position="289"/>
    </location>
</feature>
<proteinExistence type="predicted"/>
<dbReference type="EMBL" id="JAPWTJ010001130">
    <property type="protein sequence ID" value="KAJ8973698.1"/>
    <property type="molecule type" value="Genomic_DNA"/>
</dbReference>
<dbReference type="PANTHER" id="PTHR47331:SF4">
    <property type="entry name" value="PEPTIDASE S1 DOMAIN-CONTAINING PROTEIN"/>
    <property type="match status" value="1"/>
</dbReference>
<feature type="domain" description="DUF5641" evidence="2">
    <location>
        <begin position="1142"/>
        <end position="1224"/>
    </location>
</feature>
<dbReference type="Pfam" id="PF05380">
    <property type="entry name" value="Peptidase_A17"/>
    <property type="match status" value="1"/>
</dbReference>
<dbReference type="InterPro" id="IPR005312">
    <property type="entry name" value="DUF1759"/>
</dbReference>
<dbReference type="Pfam" id="PF18701">
    <property type="entry name" value="DUF5641"/>
    <property type="match status" value="1"/>
</dbReference>
<feature type="compositionally biased region" description="Low complexity" evidence="1">
    <location>
        <begin position="312"/>
        <end position="335"/>
    </location>
</feature>
<evidence type="ECO:0000259" key="2">
    <source>
        <dbReference type="Pfam" id="PF18701"/>
    </source>
</evidence>
<feature type="compositionally biased region" description="Polar residues" evidence="1">
    <location>
        <begin position="336"/>
        <end position="347"/>
    </location>
</feature>
<gene>
    <name evidence="3" type="ORF">NQ317_000750</name>
</gene>
<dbReference type="InterPro" id="IPR040676">
    <property type="entry name" value="DUF5641"/>
</dbReference>
<dbReference type="PANTHER" id="PTHR47331">
    <property type="entry name" value="PHD-TYPE DOMAIN-CONTAINING PROTEIN"/>
    <property type="match status" value="1"/>
</dbReference>
<dbReference type="Pfam" id="PF03564">
    <property type="entry name" value="DUF1759"/>
    <property type="match status" value="1"/>
</dbReference>
<comment type="caution">
    <text evidence="3">The sequence shown here is derived from an EMBL/GenBank/DDBJ whole genome shotgun (WGS) entry which is preliminary data.</text>
</comment>
<accession>A0ABQ9J6I6</accession>
<dbReference type="Proteomes" id="UP001162164">
    <property type="component" value="Unassembled WGS sequence"/>
</dbReference>
<feature type="compositionally biased region" description="Polar residues" evidence="1">
    <location>
        <begin position="260"/>
        <end position="280"/>
    </location>
</feature>
<sequence>MRCEDIDDLYTEFQTYHNEIIGLIESDEVFNSEDVFRRQVDEYYYAIKSLKHELFSLNESSVANTLPNTSQARSASNIRLPKITIPTFDGNFKNWPSFYDLYNSLIHTNGSLSNIEKFQYLITFLIKEPLNLLKSILLTEDNYEIAFETLVKRYQNKRLLATAYWNEINTAPYCKTSSSKDLRKLLDTFSENIAALKNLKLPVDQWDFVLFNLLLQKIDYNTRTSFEVEFGDNELPTYQNLLDFLNNQCKALESVHYMSQKPQSRISSPNSSNFGRNIGTSSVGNSSNSVRGSYPSSFVANTSQGIATVRTSDSPNNHSNSVSNSSTASFSQNISPSAHNPPATSSSADVQSINAMASVFRNRTTVLLSTCVVDMMDCRGNFQPIRALLDSASQACFISERCLNRLGLPRRKFSAPVYGLNQSSSSSNGLAYCTIKPQGQSEPCFSFEALVLSQLCNDMPSIKIEENMWPRISNLKLADKTYHTPGPIDMLIGAEIFSDILKSGRIQGGMGEPTAFETVFGWVLLGKIQDTSTVSFPNSIVTCCTSTNFSLEAALTRFWELESVANRTHLSPDDEKCENLFIQNVSRDSTAIRTIRELATLEKEHFPQASQILLDDVFVDDIVSGSSSIESAISLRNDLIKLLKSGGFELRKWASNSPHLLSSLPESDCQLPVSFEKEEPSHIKVLGLRWNPSSDTFSYSCQVLDRPCTKRNLLSDIARIFDPLGFLSPISLFAKHIMQRLWTSHLDWDELVSPSIADLWTQFKIELPYISQLQLPRRIVSDEFLSCEIHGYSDASEKGYAAVVYFRVTLPTGDFKSFLITGKSKVAPLKVVSLPRLELCGATLLADLISYTVQTYSKYINFSGIYAYSDSQVTLAWLSSSPHRWKSFVANRASHVQKTIPKAIWLYIPSAENPADCASRGLTPQKLLEHTLWWNGPPWLVLARDEWPKSLQNVTVTDNSDVLQEEKHTVLSVSVEQDNILALMEQFSSLPKIQRIVSYCKRIAYNYLNPLNPRIGIISPVELQESLFFLIKKVQKTEFSDIISKLQHNRLLPKEYRKLALFIDGNDIIRVGGRLRNSQLSFDEKHPALLPRSHRLTELLIYHVHNENLHPGLNTLHYLLNQQFWILSPRRAIQHVLSKCFRCFRRWKSEYLNTLQQRSKWTVIPDNIKVNTLVLIKNDTKPCLQWDLGRVVQLHPGKDGHIRVVTVRTAQGQFLRPIVKLCPLPNP</sequence>
<evidence type="ECO:0000313" key="4">
    <source>
        <dbReference type="Proteomes" id="UP001162164"/>
    </source>
</evidence>
<evidence type="ECO:0000313" key="3">
    <source>
        <dbReference type="EMBL" id="KAJ8973698.1"/>
    </source>
</evidence>
<name>A0ABQ9J6I6_9CUCU</name>
<reference evidence="3" key="1">
    <citation type="journal article" date="2023" name="Insect Mol. Biol.">
        <title>Genome sequencing provides insights into the evolution of gene families encoding plant cell wall-degrading enzymes in longhorned beetles.</title>
        <authorList>
            <person name="Shin N.R."/>
            <person name="Okamura Y."/>
            <person name="Kirsch R."/>
            <person name="Pauchet Y."/>
        </authorList>
    </citation>
    <scope>NUCLEOTIDE SEQUENCE</scope>
    <source>
        <strain evidence="3">MMC_N1</strain>
    </source>
</reference>
<keyword evidence="4" id="KW-1185">Reference proteome</keyword>